<proteinExistence type="inferred from homology"/>
<comment type="caution">
    <text evidence="11">The sequence shown here is derived from an EMBL/GenBank/DDBJ whole genome shotgun (WGS) entry which is preliminary data.</text>
</comment>
<name>A0AAD1XQ98_EUPCR</name>
<evidence type="ECO:0000256" key="6">
    <source>
        <dbReference type="ARBA" id="ARBA00022989"/>
    </source>
</evidence>
<evidence type="ECO:0000256" key="5">
    <source>
        <dbReference type="ARBA" id="ARBA00022737"/>
    </source>
</evidence>
<dbReference type="AlphaFoldDB" id="A0AAD1XQ98"/>
<dbReference type="Proteomes" id="UP001295684">
    <property type="component" value="Unassembled WGS sequence"/>
</dbReference>
<feature type="repeat" description="Solcar" evidence="9">
    <location>
        <begin position="104"/>
        <end position="184"/>
    </location>
</feature>
<dbReference type="PRINTS" id="PR00926">
    <property type="entry name" value="MITOCARRIER"/>
</dbReference>
<gene>
    <name evidence="11" type="ORF">ECRASSUSDP1_LOCUS18216</name>
</gene>
<accession>A0AAD1XQ98</accession>
<organism evidence="11 12">
    <name type="scientific">Euplotes crassus</name>
    <dbReference type="NCBI Taxonomy" id="5936"/>
    <lineage>
        <taxon>Eukaryota</taxon>
        <taxon>Sar</taxon>
        <taxon>Alveolata</taxon>
        <taxon>Ciliophora</taxon>
        <taxon>Intramacronucleata</taxon>
        <taxon>Spirotrichea</taxon>
        <taxon>Hypotrichia</taxon>
        <taxon>Euplotida</taxon>
        <taxon>Euplotidae</taxon>
        <taxon>Moneuplotes</taxon>
    </lineage>
</organism>
<dbReference type="InterPro" id="IPR018108">
    <property type="entry name" value="MCP_transmembrane"/>
</dbReference>
<sequence length="294" mass="32464">MLVTENANLYGFQIPKTAIDFAAGVVSGSIGVFVGHPLDTLRIRVQLSNSKPMLELAAETCAKEGVRGLYKGAVAPVIGRAPISGVTMAANDYCLRMMNYFNMGENLKATIAGVFAGIVSTPICCPIEHIKIRKQAYSNGNISYKSIAIQEGFSGLFRGLTPTLTREILGNGSFFASYGYLKRVFKIDQLSQNNQSLKSLYIFLSGGLGGILSWIACYPMDIVKSVMQNNPEHTNMMRTYHYLLSRHGYKVFFKGLGPCLIRAFPVHGVTMLLYEWMKSPFENAEYPINCEMFG</sequence>
<dbReference type="PANTHER" id="PTHR45624">
    <property type="entry name" value="MITOCHONDRIAL BASIC AMINO ACIDS TRANSPORTER-RELATED"/>
    <property type="match status" value="1"/>
</dbReference>
<dbReference type="GO" id="GO:0022857">
    <property type="term" value="F:transmembrane transporter activity"/>
    <property type="evidence" value="ECO:0007669"/>
    <property type="project" value="TreeGrafter"/>
</dbReference>
<reference evidence="11" key="1">
    <citation type="submission" date="2023-07" db="EMBL/GenBank/DDBJ databases">
        <authorList>
            <consortium name="AG Swart"/>
            <person name="Singh M."/>
            <person name="Singh A."/>
            <person name="Seah K."/>
            <person name="Emmerich C."/>
        </authorList>
    </citation>
    <scope>NUCLEOTIDE SEQUENCE</scope>
    <source>
        <strain evidence="11">DP1</strain>
    </source>
</reference>
<protein>
    <recommendedName>
        <fullName evidence="13">Mitochondrial carrier protein</fullName>
    </recommendedName>
</protein>
<dbReference type="PROSITE" id="PS50920">
    <property type="entry name" value="SOLCAR"/>
    <property type="match status" value="3"/>
</dbReference>
<evidence type="ECO:0000313" key="11">
    <source>
        <dbReference type="EMBL" id="CAI2376839.1"/>
    </source>
</evidence>
<dbReference type="Gene3D" id="1.50.40.10">
    <property type="entry name" value="Mitochondrial carrier domain"/>
    <property type="match status" value="1"/>
</dbReference>
<feature type="repeat" description="Solcar" evidence="9">
    <location>
        <begin position="15"/>
        <end position="97"/>
    </location>
</feature>
<keyword evidence="7" id="KW-0496">Mitochondrion</keyword>
<comment type="similarity">
    <text evidence="2 10">Belongs to the mitochondrial carrier (TC 2.A.29) family.</text>
</comment>
<evidence type="ECO:0000256" key="10">
    <source>
        <dbReference type="RuleBase" id="RU000488"/>
    </source>
</evidence>
<keyword evidence="5" id="KW-0677">Repeat</keyword>
<dbReference type="SUPFAM" id="SSF103506">
    <property type="entry name" value="Mitochondrial carrier"/>
    <property type="match status" value="1"/>
</dbReference>
<keyword evidence="8 9" id="KW-0472">Membrane</keyword>
<evidence type="ECO:0000256" key="4">
    <source>
        <dbReference type="ARBA" id="ARBA00022692"/>
    </source>
</evidence>
<dbReference type="InterPro" id="IPR050567">
    <property type="entry name" value="Mitochondrial_Carrier"/>
</dbReference>
<evidence type="ECO:0000256" key="2">
    <source>
        <dbReference type="ARBA" id="ARBA00006375"/>
    </source>
</evidence>
<feature type="repeat" description="Solcar" evidence="9">
    <location>
        <begin position="197"/>
        <end position="280"/>
    </location>
</feature>
<keyword evidence="4 9" id="KW-0812">Transmembrane</keyword>
<comment type="subcellular location">
    <subcellularLocation>
        <location evidence="1">Mitochondrion membrane</location>
        <topology evidence="1">Multi-pass membrane protein</topology>
    </subcellularLocation>
</comment>
<keyword evidence="3 10" id="KW-0813">Transport</keyword>
<dbReference type="PANTHER" id="PTHR45624:SF10">
    <property type="entry name" value="SLC (SOLUTE CARRIER) HOMOLOG"/>
    <property type="match status" value="1"/>
</dbReference>
<dbReference type="Pfam" id="PF00153">
    <property type="entry name" value="Mito_carr"/>
    <property type="match status" value="3"/>
</dbReference>
<evidence type="ECO:0000256" key="1">
    <source>
        <dbReference type="ARBA" id="ARBA00004225"/>
    </source>
</evidence>
<keyword evidence="6" id="KW-1133">Transmembrane helix</keyword>
<evidence type="ECO:0008006" key="13">
    <source>
        <dbReference type="Google" id="ProtNLM"/>
    </source>
</evidence>
<dbReference type="GO" id="GO:0031966">
    <property type="term" value="C:mitochondrial membrane"/>
    <property type="evidence" value="ECO:0007669"/>
    <property type="project" value="UniProtKB-SubCell"/>
</dbReference>
<evidence type="ECO:0000256" key="8">
    <source>
        <dbReference type="ARBA" id="ARBA00023136"/>
    </source>
</evidence>
<evidence type="ECO:0000256" key="7">
    <source>
        <dbReference type="ARBA" id="ARBA00023128"/>
    </source>
</evidence>
<evidence type="ECO:0000313" key="12">
    <source>
        <dbReference type="Proteomes" id="UP001295684"/>
    </source>
</evidence>
<evidence type="ECO:0000256" key="9">
    <source>
        <dbReference type="PROSITE-ProRule" id="PRU00282"/>
    </source>
</evidence>
<dbReference type="InterPro" id="IPR002067">
    <property type="entry name" value="MCP"/>
</dbReference>
<dbReference type="InterPro" id="IPR023395">
    <property type="entry name" value="MCP_dom_sf"/>
</dbReference>
<dbReference type="EMBL" id="CAMPGE010018424">
    <property type="protein sequence ID" value="CAI2376839.1"/>
    <property type="molecule type" value="Genomic_DNA"/>
</dbReference>
<evidence type="ECO:0000256" key="3">
    <source>
        <dbReference type="ARBA" id="ARBA00022448"/>
    </source>
</evidence>
<keyword evidence="12" id="KW-1185">Reference proteome</keyword>